<sequence>MKNLQIKTILVLLAAGILFWGCDSLIYDDLKDCPQGVYVKFYSKTPCAEDSLYIGEVSSITVFAFGQDGKLAASVTRQKVNLSRDFEVLVPVSDGNYSFIAWAGINDKFKMNTFSPGVTTREDVMTTLNSVNNVAAALSATEHIWQGESAVVFLPDPEEFGSVYKHTAINLRELTNKVRIIVEFDKTTMKTYDIKKLNVAVSSANGTLNIDGSMPLNAPVLAYAPTETKMEGNSASWLYSMLALKTGYNNMLKITYTGNDKEETVFNGDLIASILLRAVESGVNLDCENDFTVKLLIKDYCAECWTHFSCSIYVNNWLVHSYNTDLEI</sequence>
<reference evidence="1" key="1">
    <citation type="submission" date="2019-08" db="EMBL/GenBank/DDBJ databases">
        <authorList>
            <person name="Kucharzyk K."/>
            <person name="Murdoch R.W."/>
            <person name="Higgins S."/>
            <person name="Loffler F."/>
        </authorList>
    </citation>
    <scope>NUCLEOTIDE SEQUENCE</scope>
</reference>
<evidence type="ECO:0000313" key="1">
    <source>
        <dbReference type="EMBL" id="MPL94094.1"/>
    </source>
</evidence>
<dbReference type="Gene3D" id="2.60.40.2090">
    <property type="match status" value="1"/>
</dbReference>
<dbReference type="AlphaFoldDB" id="A0A644VRS0"/>
<proteinExistence type="predicted"/>
<dbReference type="EMBL" id="VSSQ01000414">
    <property type="protein sequence ID" value="MPL94094.1"/>
    <property type="molecule type" value="Genomic_DNA"/>
</dbReference>
<dbReference type="Pfam" id="PF08842">
    <property type="entry name" value="Mfa2"/>
    <property type="match status" value="1"/>
</dbReference>
<organism evidence="1">
    <name type="scientific">bioreactor metagenome</name>
    <dbReference type="NCBI Taxonomy" id="1076179"/>
    <lineage>
        <taxon>unclassified sequences</taxon>
        <taxon>metagenomes</taxon>
        <taxon>ecological metagenomes</taxon>
    </lineage>
</organism>
<dbReference type="InterPro" id="IPR014941">
    <property type="entry name" value="FimB/Mfa2/Mfa3"/>
</dbReference>
<dbReference type="Gene3D" id="2.60.40.2100">
    <property type="match status" value="1"/>
</dbReference>
<protein>
    <submittedName>
        <fullName evidence="1">Minor fimbrium anchoring subunit Mfa2</fullName>
    </submittedName>
</protein>
<comment type="caution">
    <text evidence="1">The sequence shown here is derived from an EMBL/GenBank/DDBJ whole genome shotgun (WGS) entry which is preliminary data.</text>
</comment>
<name>A0A644VRS0_9ZZZZ</name>
<gene>
    <name evidence="1" type="primary">mfa2_1</name>
    <name evidence="1" type="ORF">SDC9_40242</name>
</gene>
<accession>A0A644VRS0</accession>